<dbReference type="Pfam" id="PF13432">
    <property type="entry name" value="TPR_16"/>
    <property type="match status" value="1"/>
</dbReference>
<reference evidence="5 6" key="1">
    <citation type="submission" date="2019-01" db="EMBL/GenBank/DDBJ databases">
        <authorList>
            <person name="Chen W.-M."/>
        </authorList>
    </citation>
    <scope>NUCLEOTIDE SEQUENCE [LARGE SCALE GENOMIC DNA]</scope>
    <source>
        <strain evidence="5 6">CCP-18</strain>
    </source>
</reference>
<keyword evidence="1" id="KW-0677">Repeat</keyword>
<sequence length="323" mass="34763">MKPSTLALPLLCLALGAHAQSTEAEFNALLKQRQFDAVEALARQRLQANPQDDLALWAWGRTVAGDPAKRAEVLLRAEACVAARPQSARCQHLLGSLYGAMASSGGMTQAMKLVGKIKEHLSEAVALDPKHFAMRMDLQQFYLQAPGIAGGSVRKARELATSYAAIDAPRSRMLLAAVHLYEKELPEAAAQLAAVQPGRDAELAEDLNDSLANLGFAQLQAPQLDAALKTFQRVVSADPQHAAAWFGQGRVLLEMKRTDEAIASMERALQLNPKLNAHYRLGLAYQAKGDKAKAVSAFQQALARPLSEKAAADARQRLSTLGG</sequence>
<feature type="signal peptide" evidence="4">
    <location>
        <begin position="1"/>
        <end position="19"/>
    </location>
</feature>
<protein>
    <submittedName>
        <fullName evidence="5">Tetratricopeptide repeat protein</fullName>
    </submittedName>
</protein>
<evidence type="ECO:0000313" key="6">
    <source>
        <dbReference type="Proteomes" id="UP000288587"/>
    </source>
</evidence>
<name>A0A437LL62_9BURK</name>
<keyword evidence="6" id="KW-1185">Reference proteome</keyword>
<dbReference type="Pfam" id="PF07719">
    <property type="entry name" value="TPR_2"/>
    <property type="match status" value="1"/>
</dbReference>
<evidence type="ECO:0000313" key="5">
    <source>
        <dbReference type="EMBL" id="RVT86084.1"/>
    </source>
</evidence>
<evidence type="ECO:0000256" key="2">
    <source>
        <dbReference type="ARBA" id="ARBA00022803"/>
    </source>
</evidence>
<feature type="repeat" description="TPR" evidence="3">
    <location>
        <begin position="242"/>
        <end position="275"/>
    </location>
</feature>
<keyword evidence="4" id="KW-0732">Signal</keyword>
<gene>
    <name evidence="5" type="ORF">EOD73_08550</name>
</gene>
<dbReference type="Proteomes" id="UP000288587">
    <property type="component" value="Unassembled WGS sequence"/>
</dbReference>
<dbReference type="InterPro" id="IPR013105">
    <property type="entry name" value="TPR_2"/>
</dbReference>
<feature type="repeat" description="TPR" evidence="3">
    <location>
        <begin position="208"/>
        <end position="241"/>
    </location>
</feature>
<evidence type="ECO:0000256" key="1">
    <source>
        <dbReference type="ARBA" id="ARBA00022737"/>
    </source>
</evidence>
<comment type="caution">
    <text evidence="5">The sequence shown here is derived from an EMBL/GenBank/DDBJ whole genome shotgun (WGS) entry which is preliminary data.</text>
</comment>
<dbReference type="PROSITE" id="PS50293">
    <property type="entry name" value="TPR_REGION"/>
    <property type="match status" value="1"/>
</dbReference>
<dbReference type="OrthoDB" id="192575at2"/>
<evidence type="ECO:0000256" key="3">
    <source>
        <dbReference type="PROSITE-ProRule" id="PRU00339"/>
    </source>
</evidence>
<evidence type="ECO:0000256" key="4">
    <source>
        <dbReference type="SAM" id="SignalP"/>
    </source>
</evidence>
<dbReference type="Gene3D" id="1.25.40.10">
    <property type="entry name" value="Tetratricopeptide repeat domain"/>
    <property type="match status" value="2"/>
</dbReference>
<dbReference type="SMART" id="SM00028">
    <property type="entry name" value="TPR"/>
    <property type="match status" value="3"/>
</dbReference>
<dbReference type="PANTHER" id="PTHR44858">
    <property type="entry name" value="TETRATRICOPEPTIDE REPEAT PROTEIN 6"/>
    <property type="match status" value="1"/>
</dbReference>
<feature type="chain" id="PRO_5019388268" evidence="4">
    <location>
        <begin position="20"/>
        <end position="323"/>
    </location>
</feature>
<accession>A0A437LL62</accession>
<keyword evidence="2 3" id="KW-0802">TPR repeat</keyword>
<dbReference type="AlphaFoldDB" id="A0A437LL62"/>
<dbReference type="InterPro" id="IPR019734">
    <property type="entry name" value="TPR_rpt"/>
</dbReference>
<dbReference type="InterPro" id="IPR050498">
    <property type="entry name" value="Ycf3"/>
</dbReference>
<dbReference type="PROSITE" id="PS50005">
    <property type="entry name" value="TPR"/>
    <property type="match status" value="2"/>
</dbReference>
<dbReference type="EMBL" id="SACM01000002">
    <property type="protein sequence ID" value="RVT86084.1"/>
    <property type="molecule type" value="Genomic_DNA"/>
</dbReference>
<proteinExistence type="predicted"/>
<dbReference type="RefSeq" id="WP_127682582.1">
    <property type="nucleotide sequence ID" value="NZ_SACM01000002.1"/>
</dbReference>
<dbReference type="InterPro" id="IPR011990">
    <property type="entry name" value="TPR-like_helical_dom_sf"/>
</dbReference>
<organism evidence="5 6">
    <name type="scientific">Inhella crocodyli</name>
    <dbReference type="NCBI Taxonomy" id="2499851"/>
    <lineage>
        <taxon>Bacteria</taxon>
        <taxon>Pseudomonadati</taxon>
        <taxon>Pseudomonadota</taxon>
        <taxon>Betaproteobacteria</taxon>
        <taxon>Burkholderiales</taxon>
        <taxon>Sphaerotilaceae</taxon>
        <taxon>Inhella</taxon>
    </lineage>
</organism>
<dbReference type="SUPFAM" id="SSF48452">
    <property type="entry name" value="TPR-like"/>
    <property type="match status" value="1"/>
</dbReference>
<dbReference type="PANTHER" id="PTHR44858:SF1">
    <property type="entry name" value="UDP-N-ACETYLGLUCOSAMINE--PEPTIDE N-ACETYLGLUCOSAMINYLTRANSFERASE SPINDLY-RELATED"/>
    <property type="match status" value="1"/>
</dbReference>